<accession>A0A8T9SQE0</accession>
<proteinExistence type="predicted"/>
<organism evidence="1 2">
    <name type="scientific">Hymenobacter aerilatus</name>
    <dbReference type="NCBI Taxonomy" id="2932251"/>
    <lineage>
        <taxon>Bacteria</taxon>
        <taxon>Pseudomonadati</taxon>
        <taxon>Bacteroidota</taxon>
        <taxon>Cytophagia</taxon>
        <taxon>Cytophagales</taxon>
        <taxon>Hymenobacteraceae</taxon>
        <taxon>Hymenobacter</taxon>
    </lineage>
</organism>
<sequence length="207" mass="23913">MKAIISAVLILIANPSFGQKKECDCKSEPKMKEYTTDCKTTFLKNGSKLYWQFNCNRVWLTLESAKGRKRVLNEVPVDLSGYTYRLGYQLSKEYKNTLLFRSGCPANGPCNFVLIDKTTGIKLREFGELIYDHSSHNFYDFVLYLYSPNTLIIYYIDTGRKYTIRLNGELKGLIPEYQFSDIIVNQNTLTLIYTTGETKVNLSKYHP</sequence>
<name>A0A8T9SQE0_9BACT</name>
<protein>
    <submittedName>
        <fullName evidence="1">Uncharacterized protein</fullName>
    </submittedName>
</protein>
<dbReference type="Proteomes" id="UP000829925">
    <property type="component" value="Chromosome"/>
</dbReference>
<keyword evidence="2" id="KW-1185">Reference proteome</keyword>
<dbReference type="KEGG" id="haei:MUN82_11445"/>
<dbReference type="AlphaFoldDB" id="A0A8T9SQE0"/>
<dbReference type="EMBL" id="CP095053">
    <property type="protein sequence ID" value="UOR03561.1"/>
    <property type="molecule type" value="Genomic_DNA"/>
</dbReference>
<evidence type="ECO:0000313" key="1">
    <source>
        <dbReference type="EMBL" id="UOR03561.1"/>
    </source>
</evidence>
<reference evidence="1 2" key="1">
    <citation type="submission" date="2022-04" db="EMBL/GenBank/DDBJ databases">
        <title>Hymenobacter sp. isolated from the air.</title>
        <authorList>
            <person name="Won M."/>
            <person name="Lee C.-M."/>
            <person name="Woen H.-Y."/>
            <person name="Kwon S.-W."/>
        </authorList>
    </citation>
    <scope>NUCLEOTIDE SEQUENCE [LARGE SCALE GENOMIC DNA]</scope>
    <source>
        <strain evidence="2">5413 J-13</strain>
    </source>
</reference>
<gene>
    <name evidence="1" type="ORF">MUN82_11445</name>
</gene>
<evidence type="ECO:0000313" key="2">
    <source>
        <dbReference type="Proteomes" id="UP000829925"/>
    </source>
</evidence>
<dbReference type="RefSeq" id="WP_245090311.1">
    <property type="nucleotide sequence ID" value="NZ_CP095053.1"/>
</dbReference>